<comment type="subcellular location">
    <subcellularLocation>
        <location evidence="1 7">Cell membrane</location>
        <topology evidence="1 7">Multi-pass membrane protein</topology>
    </subcellularLocation>
</comment>
<dbReference type="Gene3D" id="1.10.3720.10">
    <property type="entry name" value="MetI-like"/>
    <property type="match status" value="1"/>
</dbReference>
<comment type="caution">
    <text evidence="9">The sequence shown here is derived from an EMBL/GenBank/DDBJ whole genome shotgun (WGS) entry which is preliminary data.</text>
</comment>
<feature type="transmembrane region" description="Helical" evidence="7">
    <location>
        <begin position="125"/>
        <end position="145"/>
    </location>
</feature>
<evidence type="ECO:0000256" key="1">
    <source>
        <dbReference type="ARBA" id="ARBA00004651"/>
    </source>
</evidence>
<feature type="transmembrane region" description="Helical" evidence="7">
    <location>
        <begin position="282"/>
        <end position="305"/>
    </location>
</feature>
<dbReference type="InterPro" id="IPR000515">
    <property type="entry name" value="MetI-like"/>
</dbReference>
<feature type="transmembrane region" description="Helical" evidence="7">
    <location>
        <begin position="176"/>
        <end position="197"/>
    </location>
</feature>
<dbReference type="InterPro" id="IPR051393">
    <property type="entry name" value="ABC_transporter_permease"/>
</dbReference>
<evidence type="ECO:0000313" key="10">
    <source>
        <dbReference type="Proteomes" id="UP000288603"/>
    </source>
</evidence>
<dbReference type="PANTHER" id="PTHR30193:SF41">
    <property type="entry name" value="DIACETYLCHITOBIOSE UPTAKE SYSTEM PERMEASE PROTEIN NGCF"/>
    <property type="match status" value="1"/>
</dbReference>
<comment type="similarity">
    <text evidence="7">Belongs to the binding-protein-dependent transport system permease family.</text>
</comment>
<organism evidence="9 10">
    <name type="scientific">Labedella populi</name>
    <dbReference type="NCBI Taxonomy" id="2498850"/>
    <lineage>
        <taxon>Bacteria</taxon>
        <taxon>Bacillati</taxon>
        <taxon>Actinomycetota</taxon>
        <taxon>Actinomycetes</taxon>
        <taxon>Micrococcales</taxon>
        <taxon>Microbacteriaceae</taxon>
        <taxon>Labedella</taxon>
    </lineage>
</organism>
<dbReference type="SUPFAM" id="SSF160964">
    <property type="entry name" value="MalF N-terminal region-like"/>
    <property type="match status" value="1"/>
</dbReference>
<keyword evidence="5 7" id="KW-1133">Transmembrane helix</keyword>
<feature type="domain" description="ABC transmembrane type-1" evidence="8">
    <location>
        <begin position="87"/>
        <end position="301"/>
    </location>
</feature>
<gene>
    <name evidence="9" type="ORF">ELQ92_04490</name>
</gene>
<dbReference type="PANTHER" id="PTHR30193">
    <property type="entry name" value="ABC TRANSPORTER PERMEASE PROTEIN"/>
    <property type="match status" value="1"/>
</dbReference>
<evidence type="ECO:0000256" key="7">
    <source>
        <dbReference type="RuleBase" id="RU363032"/>
    </source>
</evidence>
<keyword evidence="4 7" id="KW-0812">Transmembrane</keyword>
<dbReference type="Proteomes" id="UP000288603">
    <property type="component" value="Unassembled WGS sequence"/>
</dbReference>
<evidence type="ECO:0000256" key="3">
    <source>
        <dbReference type="ARBA" id="ARBA00022475"/>
    </source>
</evidence>
<evidence type="ECO:0000259" key="8">
    <source>
        <dbReference type="PROSITE" id="PS50928"/>
    </source>
</evidence>
<evidence type="ECO:0000256" key="4">
    <source>
        <dbReference type="ARBA" id="ARBA00022692"/>
    </source>
</evidence>
<keyword evidence="2 7" id="KW-0813">Transport</keyword>
<dbReference type="EMBL" id="RZNC01000001">
    <property type="protein sequence ID" value="RWZ68475.1"/>
    <property type="molecule type" value="Genomic_DNA"/>
</dbReference>
<evidence type="ECO:0000256" key="6">
    <source>
        <dbReference type="ARBA" id="ARBA00023136"/>
    </source>
</evidence>
<dbReference type="AlphaFoldDB" id="A0A3S4AGN0"/>
<evidence type="ECO:0000256" key="5">
    <source>
        <dbReference type="ARBA" id="ARBA00022989"/>
    </source>
</evidence>
<reference evidence="9 10" key="1">
    <citation type="submission" date="2018-12" db="EMBL/GenBank/DDBJ databases">
        <authorList>
            <person name="Li F."/>
        </authorList>
    </citation>
    <scope>NUCLEOTIDE SEQUENCE [LARGE SCALE GENOMIC DNA]</scope>
    <source>
        <strain evidence="9 10">8H24J-4-2</strain>
    </source>
</reference>
<dbReference type="GO" id="GO:0005886">
    <property type="term" value="C:plasma membrane"/>
    <property type="evidence" value="ECO:0007669"/>
    <property type="project" value="UniProtKB-SubCell"/>
</dbReference>
<protein>
    <submittedName>
        <fullName evidence="9">Sugar ABC transporter permease</fullName>
    </submittedName>
</protein>
<feature type="transmembrane region" description="Helical" evidence="7">
    <location>
        <begin position="31"/>
        <end position="50"/>
    </location>
</feature>
<dbReference type="SUPFAM" id="SSF161098">
    <property type="entry name" value="MetI-like"/>
    <property type="match status" value="1"/>
</dbReference>
<name>A0A3S4AGN0_9MICO</name>
<dbReference type="GO" id="GO:0055085">
    <property type="term" value="P:transmembrane transport"/>
    <property type="evidence" value="ECO:0007669"/>
    <property type="project" value="InterPro"/>
</dbReference>
<dbReference type="Pfam" id="PF00528">
    <property type="entry name" value="BPD_transp_1"/>
    <property type="match status" value="1"/>
</dbReference>
<evidence type="ECO:0000256" key="2">
    <source>
        <dbReference type="ARBA" id="ARBA00022448"/>
    </source>
</evidence>
<keyword evidence="3" id="KW-1003">Cell membrane</keyword>
<dbReference type="CDD" id="cd06261">
    <property type="entry name" value="TM_PBP2"/>
    <property type="match status" value="1"/>
</dbReference>
<sequence>MTTAPAVLTVADRGARRARSGRPGRARSRHYLYLVPGFALYAAFTLAPLVQTIQYSFYDWDGITEATWAGVDNYVAVITDPVSRSTFGHSIVFIFFYTVLPTIIGLLIVAVMSRVRIRFLTVFRTVLFLPQILATVVIAVAWRWIFAQDGPINAILDLLSLGALSRAWLGDFATALPAVGLIGTWIMYGLCMVLFVGGVQKIPVELYEAARIDGAGPVREFFSVTLPGLRGEISIALVLTVTNALRNFDIVWNTTSGGPGTSTLVPSYLIYEGAFVTREVGFAAAASVVLTLLILVITGAITRLLRSGADR</sequence>
<feature type="transmembrane region" description="Helical" evidence="7">
    <location>
        <begin position="91"/>
        <end position="113"/>
    </location>
</feature>
<dbReference type="RefSeq" id="WP_128497743.1">
    <property type="nucleotide sequence ID" value="NZ_RZNC01000001.1"/>
</dbReference>
<evidence type="ECO:0000313" key="9">
    <source>
        <dbReference type="EMBL" id="RWZ68475.1"/>
    </source>
</evidence>
<dbReference type="InterPro" id="IPR035906">
    <property type="entry name" value="MetI-like_sf"/>
</dbReference>
<dbReference type="OrthoDB" id="145927at2"/>
<proteinExistence type="inferred from homology"/>
<keyword evidence="6 7" id="KW-0472">Membrane</keyword>
<accession>A0A3S4AGN0</accession>
<keyword evidence="10" id="KW-1185">Reference proteome</keyword>
<dbReference type="PROSITE" id="PS50928">
    <property type="entry name" value="ABC_TM1"/>
    <property type="match status" value="1"/>
</dbReference>